<feature type="DNA-binding region" description="H-T-H motif" evidence="2">
    <location>
        <begin position="35"/>
        <end position="54"/>
    </location>
</feature>
<evidence type="ECO:0000313" key="5">
    <source>
        <dbReference type="Proteomes" id="UP001431963"/>
    </source>
</evidence>
<dbReference type="RefSeq" id="WP_335422599.1">
    <property type="nucleotide sequence ID" value="NZ_JBALHR010000005.1"/>
</dbReference>
<name>A0ABU8BV23_9RHOB</name>
<dbReference type="SUPFAM" id="SSF46689">
    <property type="entry name" value="Homeodomain-like"/>
    <property type="match status" value="1"/>
</dbReference>
<keyword evidence="5" id="KW-1185">Reference proteome</keyword>
<gene>
    <name evidence="4" type="ORF">V6590_10315</name>
</gene>
<evidence type="ECO:0000256" key="2">
    <source>
        <dbReference type="PROSITE-ProRule" id="PRU00335"/>
    </source>
</evidence>
<evidence type="ECO:0000313" key="4">
    <source>
        <dbReference type="EMBL" id="MEH7828544.1"/>
    </source>
</evidence>
<keyword evidence="1 2" id="KW-0238">DNA-binding</keyword>
<dbReference type="InterPro" id="IPR009057">
    <property type="entry name" value="Homeodomain-like_sf"/>
</dbReference>
<comment type="caution">
    <text evidence="4">The sequence shown here is derived from an EMBL/GenBank/DDBJ whole genome shotgun (WGS) entry which is preliminary data.</text>
</comment>
<dbReference type="Gene3D" id="1.10.357.10">
    <property type="entry name" value="Tetracycline Repressor, domain 2"/>
    <property type="match status" value="1"/>
</dbReference>
<organism evidence="4 5">
    <name type="scientific">Gemmobacter denitrificans</name>
    <dbReference type="NCBI Taxonomy" id="3123040"/>
    <lineage>
        <taxon>Bacteria</taxon>
        <taxon>Pseudomonadati</taxon>
        <taxon>Pseudomonadota</taxon>
        <taxon>Alphaproteobacteria</taxon>
        <taxon>Rhodobacterales</taxon>
        <taxon>Paracoccaceae</taxon>
        <taxon>Gemmobacter</taxon>
    </lineage>
</organism>
<evidence type="ECO:0000256" key="1">
    <source>
        <dbReference type="ARBA" id="ARBA00023125"/>
    </source>
</evidence>
<dbReference type="PROSITE" id="PS50977">
    <property type="entry name" value="HTH_TETR_2"/>
    <property type="match status" value="1"/>
</dbReference>
<feature type="domain" description="HTH tetR-type" evidence="3">
    <location>
        <begin position="12"/>
        <end position="72"/>
    </location>
</feature>
<dbReference type="Pfam" id="PF00440">
    <property type="entry name" value="TetR_N"/>
    <property type="match status" value="1"/>
</dbReference>
<accession>A0ABU8BV23</accession>
<dbReference type="InterPro" id="IPR001647">
    <property type="entry name" value="HTH_TetR"/>
</dbReference>
<protein>
    <submittedName>
        <fullName evidence="4">TetR/AcrR family transcriptional regulator</fullName>
    </submittedName>
</protein>
<evidence type="ECO:0000259" key="3">
    <source>
        <dbReference type="PROSITE" id="PS50977"/>
    </source>
</evidence>
<dbReference type="EMBL" id="JBALHR010000005">
    <property type="protein sequence ID" value="MEH7828544.1"/>
    <property type="molecule type" value="Genomic_DNA"/>
</dbReference>
<reference evidence="4" key="1">
    <citation type="submission" date="2024-02" db="EMBL/GenBank/DDBJ databases">
        <title>Genome sequences of strain Gemmobacter sp. JM10B15.</title>
        <authorList>
            <person name="Zhang M."/>
        </authorList>
    </citation>
    <scope>NUCLEOTIDE SEQUENCE</scope>
    <source>
        <strain evidence="4">JM10B15</strain>
    </source>
</reference>
<dbReference type="Proteomes" id="UP001431963">
    <property type="component" value="Unassembled WGS sequence"/>
</dbReference>
<sequence>MTQDNLPQSGWRGSREVWLEAAHALLVSSGVDSLSIQALSKRLKIARTSFYWHFEDRQALLTALADRWAARTSHGLIAACKAFAESETEAMLNVIGCFLGDKAFDSGLEFAIRSWAQSDPQIMERLHHEDVVRLDALTQMFGRWGHEGVDAETRARTVYLTQIGYISMQVSESLALRMARIPSYVQIYTGVAPAPREIARFHAQHDFVPAAPDQV</sequence>
<proteinExistence type="predicted"/>